<feature type="compositionally biased region" description="Pro residues" evidence="1">
    <location>
        <begin position="80"/>
        <end position="97"/>
    </location>
</feature>
<keyword evidence="3" id="KW-1185">Reference proteome</keyword>
<dbReference type="Proteomes" id="UP000016930">
    <property type="component" value="Unassembled WGS sequence"/>
</dbReference>
<feature type="region of interest" description="Disordered" evidence="1">
    <location>
        <begin position="36"/>
        <end position="138"/>
    </location>
</feature>
<protein>
    <submittedName>
        <fullName evidence="2">Uncharacterized protein</fullName>
    </submittedName>
</protein>
<dbReference type="AlphaFoldDB" id="M2QGL5"/>
<dbReference type="OrthoDB" id="3244491at2759"/>
<evidence type="ECO:0000313" key="2">
    <source>
        <dbReference type="EMBL" id="EMD31185.1"/>
    </source>
</evidence>
<evidence type="ECO:0000313" key="3">
    <source>
        <dbReference type="Proteomes" id="UP000016930"/>
    </source>
</evidence>
<proteinExistence type="predicted"/>
<feature type="compositionally biased region" description="Low complexity" evidence="1">
    <location>
        <begin position="350"/>
        <end position="359"/>
    </location>
</feature>
<feature type="region of interest" description="Disordered" evidence="1">
    <location>
        <begin position="255"/>
        <end position="385"/>
    </location>
</feature>
<accession>M2QGL5</accession>
<evidence type="ECO:0000256" key="1">
    <source>
        <dbReference type="SAM" id="MobiDB-lite"/>
    </source>
</evidence>
<feature type="compositionally biased region" description="Polar residues" evidence="1">
    <location>
        <begin position="98"/>
        <end position="114"/>
    </location>
</feature>
<dbReference type="EMBL" id="KB445822">
    <property type="protein sequence ID" value="EMD31185.1"/>
    <property type="molecule type" value="Genomic_DNA"/>
</dbReference>
<name>M2QGL5_CERS8</name>
<feature type="compositionally biased region" description="Polar residues" evidence="1">
    <location>
        <begin position="38"/>
        <end position="47"/>
    </location>
</feature>
<feature type="compositionally biased region" description="Pro residues" evidence="1">
    <location>
        <begin position="360"/>
        <end position="371"/>
    </location>
</feature>
<organism evidence="2 3">
    <name type="scientific">Ceriporiopsis subvermispora (strain B)</name>
    <name type="common">White-rot fungus</name>
    <name type="synonym">Gelatoporia subvermispora</name>
    <dbReference type="NCBI Taxonomy" id="914234"/>
    <lineage>
        <taxon>Eukaryota</taxon>
        <taxon>Fungi</taxon>
        <taxon>Dikarya</taxon>
        <taxon>Basidiomycota</taxon>
        <taxon>Agaricomycotina</taxon>
        <taxon>Agaricomycetes</taxon>
        <taxon>Polyporales</taxon>
        <taxon>Gelatoporiaceae</taxon>
        <taxon>Gelatoporia</taxon>
    </lineage>
</organism>
<dbReference type="HOGENOM" id="CLU_719822_0_0_1"/>
<reference evidence="2 3" key="1">
    <citation type="journal article" date="2012" name="Proc. Natl. Acad. Sci. U.S.A.">
        <title>Comparative genomics of Ceriporiopsis subvermispora and Phanerochaete chrysosporium provide insight into selective ligninolysis.</title>
        <authorList>
            <person name="Fernandez-Fueyo E."/>
            <person name="Ruiz-Duenas F.J."/>
            <person name="Ferreira P."/>
            <person name="Floudas D."/>
            <person name="Hibbett D.S."/>
            <person name="Canessa P."/>
            <person name="Larrondo L.F."/>
            <person name="James T.Y."/>
            <person name="Seelenfreund D."/>
            <person name="Lobos S."/>
            <person name="Polanco R."/>
            <person name="Tello M."/>
            <person name="Honda Y."/>
            <person name="Watanabe T."/>
            <person name="Watanabe T."/>
            <person name="Ryu J.S."/>
            <person name="Kubicek C.P."/>
            <person name="Schmoll M."/>
            <person name="Gaskell J."/>
            <person name="Hammel K.E."/>
            <person name="St John F.J."/>
            <person name="Vanden Wymelenberg A."/>
            <person name="Sabat G."/>
            <person name="Splinter BonDurant S."/>
            <person name="Syed K."/>
            <person name="Yadav J.S."/>
            <person name="Doddapaneni H."/>
            <person name="Subramanian V."/>
            <person name="Lavin J.L."/>
            <person name="Oguiza J.A."/>
            <person name="Perez G."/>
            <person name="Pisabarro A.G."/>
            <person name="Ramirez L."/>
            <person name="Santoyo F."/>
            <person name="Master E."/>
            <person name="Coutinho P.M."/>
            <person name="Henrissat B."/>
            <person name="Lombard V."/>
            <person name="Magnuson J.K."/>
            <person name="Kuees U."/>
            <person name="Hori C."/>
            <person name="Igarashi K."/>
            <person name="Samejima M."/>
            <person name="Held B.W."/>
            <person name="Barry K.W."/>
            <person name="LaButti K.M."/>
            <person name="Lapidus A."/>
            <person name="Lindquist E.A."/>
            <person name="Lucas S.M."/>
            <person name="Riley R."/>
            <person name="Salamov A.A."/>
            <person name="Hoffmeister D."/>
            <person name="Schwenk D."/>
            <person name="Hadar Y."/>
            <person name="Yarden O."/>
            <person name="de Vries R.P."/>
            <person name="Wiebenga A."/>
            <person name="Stenlid J."/>
            <person name="Eastwood D."/>
            <person name="Grigoriev I.V."/>
            <person name="Berka R.M."/>
            <person name="Blanchette R.A."/>
            <person name="Kersten P."/>
            <person name="Martinez A.T."/>
            <person name="Vicuna R."/>
            <person name="Cullen D."/>
        </authorList>
    </citation>
    <scope>NUCLEOTIDE SEQUENCE [LARGE SCALE GENOMIC DNA]</scope>
    <source>
        <strain evidence="2 3">B</strain>
    </source>
</reference>
<sequence length="385" mass="42100">MSLSPYRCATFSGLEVAVAPNLSCNLRIAYSDSEVLGISSQPSSSRPATPPADIRRTASSSSPLKRKRIEMSAEYRSSSPRPPPIRIPVTPQRPPPSAVQQAASSRTNTSNTAEQPAPPSPAPTEIVCSSPTPEDLVDESKGFGVKVRDFAYEDHDVAPVPEVWRNPLHTLASHDRYIRASPPNARGFHLPGKFLRRLLHTGWVTEEEARRHWKDADWDRLAEYDRRHPTPHPFLCVPQCAKPTRDYRTALRLQLFGSSPDDVPEEDIYTPPDEPGMYSGPCDASCPPRSSDAHVGKRRRTDGGAECSGSQPLVRKTTEPADENPATPRPLSSAARHSSPASDYPPTEPATPTDSDTSPLPTPAPAPPPRRPPARLGRTETLLHI</sequence>
<gene>
    <name evidence="2" type="ORF">CERSUDRAFT_120046</name>
</gene>